<evidence type="ECO:0000313" key="2">
    <source>
        <dbReference type="EMBL" id="TGK92211.1"/>
    </source>
</evidence>
<dbReference type="Proteomes" id="UP000297394">
    <property type="component" value="Unassembled WGS sequence"/>
</dbReference>
<gene>
    <name evidence="1" type="ORF">EHQ23_02405</name>
    <name evidence="2" type="ORF">EHQ26_09550</name>
</gene>
<comment type="caution">
    <text evidence="1">The sequence shown here is derived from an EMBL/GenBank/DDBJ whole genome shotgun (WGS) entry which is preliminary data.</text>
</comment>
<keyword evidence="4" id="KW-1185">Reference proteome</keyword>
<protein>
    <submittedName>
        <fullName evidence="1">Uncharacterized protein</fullName>
    </submittedName>
</protein>
<dbReference type="Proteomes" id="UP000297918">
    <property type="component" value="Unassembled WGS sequence"/>
</dbReference>
<reference evidence="1 3" key="2">
    <citation type="journal article" date="2019" name="PLoS Negl. Trop. Dis.">
        <title>Revisiting the worldwide diversity of Leptospira species in the environment.</title>
        <authorList>
            <person name="Vincent A.T."/>
            <person name="Schiettekatte O."/>
            <person name="Bourhy P."/>
            <person name="Veyrier F.J."/>
            <person name="Picardeau M."/>
        </authorList>
    </citation>
    <scope>NUCLEOTIDE SEQUENCE [LARGE SCALE GENOMIC DNA]</scope>
    <source>
        <strain evidence="1 3">201800280</strain>
        <strain evidence="2">201800281</strain>
    </source>
</reference>
<sequence length="237" mass="27945">MILSKNKAVNKISKVSVFFILLIIIFTPNKIHTESSDNWNFQPSIKTKYSNPIGRWISCELLSKKIYESAKIKNTDPKNLTFTFSDQTYFARIFKDDNNSFINIRSKDTELYLNCPTFECKYILTFTQVFSSNIECYFITRRGFEDNGSPRLVSLPEPVWDAPRNGIDFYWKCTKRNQVQVIFSHHEFLTNNGIVYEVDKDLQLNEITKEKSWLFNPNLIPKNFKKTNTLKEWIESK</sequence>
<accession>A0A4R9IPQ7</accession>
<dbReference type="EMBL" id="RQFL01000022">
    <property type="protein sequence ID" value="TGK92211.1"/>
    <property type="molecule type" value="Genomic_DNA"/>
</dbReference>
<reference evidence="2" key="1">
    <citation type="submission" date="2018-10" db="EMBL/GenBank/DDBJ databases">
        <authorList>
            <person name="Vincent A.T."/>
            <person name="Schiettekatte O."/>
            <person name="Bourhy P."/>
            <person name="Veyrier F.J."/>
            <person name="Picardeau M."/>
        </authorList>
    </citation>
    <scope>NUCLEOTIDE SEQUENCE</scope>
    <source>
        <strain evidence="2">201800281</strain>
    </source>
</reference>
<evidence type="ECO:0000313" key="1">
    <source>
        <dbReference type="EMBL" id="TGK89988.1"/>
    </source>
</evidence>
<proteinExistence type="predicted"/>
<name>A0A4R9IPQ7_9LEPT</name>
<evidence type="ECO:0000313" key="4">
    <source>
        <dbReference type="Proteomes" id="UP000297918"/>
    </source>
</evidence>
<dbReference type="RefSeq" id="WP_135749461.1">
    <property type="nucleotide sequence ID" value="NZ_RQFL01000022.1"/>
</dbReference>
<evidence type="ECO:0000313" key="3">
    <source>
        <dbReference type="Proteomes" id="UP000297394"/>
    </source>
</evidence>
<dbReference type="AlphaFoldDB" id="A0A4R9IPQ7"/>
<organism evidence="1 3">
    <name type="scientific">Leptospira bourretii</name>
    <dbReference type="NCBI Taxonomy" id="2484962"/>
    <lineage>
        <taxon>Bacteria</taxon>
        <taxon>Pseudomonadati</taxon>
        <taxon>Spirochaetota</taxon>
        <taxon>Spirochaetia</taxon>
        <taxon>Leptospirales</taxon>
        <taxon>Leptospiraceae</taxon>
        <taxon>Leptospira</taxon>
    </lineage>
</organism>
<dbReference type="EMBL" id="RQFM01000007">
    <property type="protein sequence ID" value="TGK89988.1"/>
    <property type="molecule type" value="Genomic_DNA"/>
</dbReference>